<dbReference type="GO" id="GO:0009360">
    <property type="term" value="C:DNA polymerase III complex"/>
    <property type="evidence" value="ECO:0007669"/>
    <property type="project" value="InterPro"/>
</dbReference>
<dbReference type="InterPro" id="IPR050238">
    <property type="entry name" value="DNA_Rep/Repair_Clamp_Loader"/>
</dbReference>
<keyword evidence="3 8" id="KW-0808">Transferase</keyword>
<gene>
    <name evidence="8" type="primary">holB</name>
    <name evidence="8" type="ORF">CACET_c00730</name>
</gene>
<evidence type="ECO:0000256" key="3">
    <source>
        <dbReference type="ARBA" id="ARBA00022679"/>
    </source>
</evidence>
<dbReference type="GO" id="GO:0008408">
    <property type="term" value="F:3'-5' exonuclease activity"/>
    <property type="evidence" value="ECO:0007669"/>
    <property type="project" value="InterPro"/>
</dbReference>
<comment type="catalytic activity">
    <reaction evidence="7">
        <text>DNA(n) + a 2'-deoxyribonucleoside 5'-triphosphate = DNA(n+1) + diphosphate</text>
        <dbReference type="Rhea" id="RHEA:22508"/>
        <dbReference type="Rhea" id="RHEA-COMP:17339"/>
        <dbReference type="Rhea" id="RHEA-COMP:17340"/>
        <dbReference type="ChEBI" id="CHEBI:33019"/>
        <dbReference type="ChEBI" id="CHEBI:61560"/>
        <dbReference type="ChEBI" id="CHEBI:173112"/>
        <dbReference type="EC" id="2.7.7.7"/>
    </reaction>
</comment>
<dbReference type="OrthoDB" id="9810148at2"/>
<evidence type="ECO:0000256" key="1">
    <source>
        <dbReference type="ARBA" id="ARBA00012417"/>
    </source>
</evidence>
<evidence type="ECO:0000256" key="6">
    <source>
        <dbReference type="ARBA" id="ARBA00022932"/>
    </source>
</evidence>
<dbReference type="InterPro" id="IPR008921">
    <property type="entry name" value="DNA_pol3_clamp-load_cplx_C"/>
</dbReference>
<dbReference type="AlphaFoldDB" id="A0A0D8IDB0"/>
<protein>
    <recommendedName>
        <fullName evidence="2">DNA polymerase III subunit delta'</fullName>
        <ecNumber evidence="1">2.7.7.7</ecNumber>
    </recommendedName>
</protein>
<keyword evidence="5" id="KW-0235">DNA replication</keyword>
<dbReference type="GO" id="GO:0003887">
    <property type="term" value="F:DNA-directed DNA polymerase activity"/>
    <property type="evidence" value="ECO:0007669"/>
    <property type="project" value="UniProtKB-KW"/>
</dbReference>
<dbReference type="PATRIC" id="fig|84022.5.peg.3936"/>
<dbReference type="InterPro" id="IPR004622">
    <property type="entry name" value="DNA_pol_HolB"/>
</dbReference>
<dbReference type="NCBIfam" id="TIGR00678">
    <property type="entry name" value="holB"/>
    <property type="match status" value="1"/>
</dbReference>
<dbReference type="STRING" id="84022.CACET_c00730"/>
<dbReference type="InterPro" id="IPR015199">
    <property type="entry name" value="DNA_pol_III_delta_C"/>
</dbReference>
<dbReference type="PANTHER" id="PTHR11669">
    <property type="entry name" value="REPLICATION FACTOR C / DNA POLYMERASE III GAMMA-TAU SUBUNIT"/>
    <property type="match status" value="1"/>
</dbReference>
<dbReference type="RefSeq" id="WP_044824592.1">
    <property type="nucleotide sequence ID" value="NZ_CP009687.1"/>
</dbReference>
<keyword evidence="9" id="KW-1185">Reference proteome</keyword>
<name>A0A0D8IDB0_9CLOT</name>
<evidence type="ECO:0000256" key="4">
    <source>
        <dbReference type="ARBA" id="ARBA00022695"/>
    </source>
</evidence>
<evidence type="ECO:0000313" key="8">
    <source>
        <dbReference type="EMBL" id="AKL93591.1"/>
    </source>
</evidence>
<dbReference type="GO" id="GO:0003677">
    <property type="term" value="F:DNA binding"/>
    <property type="evidence" value="ECO:0007669"/>
    <property type="project" value="InterPro"/>
</dbReference>
<organism evidence="8 9">
    <name type="scientific">Clostridium aceticum</name>
    <dbReference type="NCBI Taxonomy" id="84022"/>
    <lineage>
        <taxon>Bacteria</taxon>
        <taxon>Bacillati</taxon>
        <taxon>Bacillota</taxon>
        <taxon>Clostridia</taxon>
        <taxon>Eubacteriales</taxon>
        <taxon>Clostridiaceae</taxon>
        <taxon>Clostridium</taxon>
    </lineage>
</organism>
<dbReference type="GO" id="GO:0006261">
    <property type="term" value="P:DNA-templated DNA replication"/>
    <property type="evidence" value="ECO:0007669"/>
    <property type="project" value="TreeGrafter"/>
</dbReference>
<evidence type="ECO:0000256" key="5">
    <source>
        <dbReference type="ARBA" id="ARBA00022705"/>
    </source>
</evidence>
<dbReference type="Gene3D" id="3.40.50.300">
    <property type="entry name" value="P-loop containing nucleotide triphosphate hydrolases"/>
    <property type="match status" value="1"/>
</dbReference>
<evidence type="ECO:0000313" key="9">
    <source>
        <dbReference type="Proteomes" id="UP000035704"/>
    </source>
</evidence>
<dbReference type="SUPFAM" id="SSF52540">
    <property type="entry name" value="P-loop containing nucleoside triphosphate hydrolases"/>
    <property type="match status" value="1"/>
</dbReference>
<proteinExistence type="predicted"/>
<dbReference type="SUPFAM" id="SSF48019">
    <property type="entry name" value="post-AAA+ oligomerization domain-like"/>
    <property type="match status" value="1"/>
</dbReference>
<accession>A0A0D8IDB0</accession>
<keyword evidence="4 8" id="KW-0548">Nucleotidyltransferase</keyword>
<evidence type="ECO:0000256" key="7">
    <source>
        <dbReference type="ARBA" id="ARBA00049244"/>
    </source>
</evidence>
<reference evidence="8 9" key="1">
    <citation type="submission" date="2014-10" db="EMBL/GenBank/DDBJ databases">
        <title>Genome sequence of Clostridium aceticum DSM 1496.</title>
        <authorList>
            <person name="Poehlein A."/>
            <person name="Schiel-Bengelsdorf B."/>
            <person name="Gottschalk G."/>
            <person name="Duerre P."/>
            <person name="Daniel R."/>
        </authorList>
    </citation>
    <scope>NUCLEOTIDE SEQUENCE [LARGE SCALE GENOMIC DNA]</scope>
    <source>
        <strain evidence="8 9">DSM 1496</strain>
    </source>
</reference>
<dbReference type="Proteomes" id="UP000035704">
    <property type="component" value="Chromosome"/>
</dbReference>
<dbReference type="InterPro" id="IPR027417">
    <property type="entry name" value="P-loop_NTPase"/>
</dbReference>
<evidence type="ECO:0000256" key="2">
    <source>
        <dbReference type="ARBA" id="ARBA00014363"/>
    </source>
</evidence>
<dbReference type="Pfam" id="PF13177">
    <property type="entry name" value="DNA_pol3_delta2"/>
    <property type="match status" value="1"/>
</dbReference>
<dbReference type="Pfam" id="PF09115">
    <property type="entry name" value="DNApol3-delta_C"/>
    <property type="match status" value="1"/>
</dbReference>
<dbReference type="EMBL" id="CP009687">
    <property type="protein sequence ID" value="AKL93591.1"/>
    <property type="molecule type" value="Genomic_DNA"/>
</dbReference>
<dbReference type="EC" id="2.7.7.7" evidence="1"/>
<dbReference type="FunFam" id="3.40.50.300:FF:001255">
    <property type="entry name" value="DNA polymerase III subunit delta"/>
    <property type="match status" value="1"/>
</dbReference>
<keyword evidence="6" id="KW-0239">DNA-directed DNA polymerase</keyword>
<sequence length="327" mass="37914">MVFEAVLGQEKLMKNFEKTLEQNELSHAYLIEGEKGLGKRSVALQMAKGICCRSIGQKPCNQCISCKKLDHNSHPEVVWIEEETSIKIEVVRNLQKNLQMKPYEGSRKVYIICDADKMTLQAQNALLKTLEEPPEYVTIILLTANSNSLLPTVTSRCQRLKLLPVALEKIEKYLVEKKNLDSKQAKVIASLSKGIPGRGLQLLEDEVFQQRRKRVIKLTRDLVDKKIIYLLENIQDLYEEKQFIEEILELMIGWYRDLLLYKHTNKEAFIINVDEIEEIMYQSSRLSLENIKEMIFIIDEAKNNLRSNVSFQLNLETMLLQLKKKAN</sequence>
<dbReference type="PANTHER" id="PTHR11669:SF8">
    <property type="entry name" value="DNA POLYMERASE III SUBUNIT DELTA"/>
    <property type="match status" value="1"/>
</dbReference>
<dbReference type="KEGG" id="cace:CACET_c00730"/>
<dbReference type="Gene3D" id="1.20.272.10">
    <property type="match status" value="1"/>
</dbReference>